<accession>A0AAN1UBT4</accession>
<name>A0AAN1UBT4_VIBVL</name>
<organism evidence="1 2">
    <name type="scientific">Vibrio vulnificus</name>
    <dbReference type="NCBI Taxonomy" id="672"/>
    <lineage>
        <taxon>Bacteria</taxon>
        <taxon>Pseudomonadati</taxon>
        <taxon>Pseudomonadota</taxon>
        <taxon>Gammaproteobacteria</taxon>
        <taxon>Vibrionales</taxon>
        <taxon>Vibrionaceae</taxon>
        <taxon>Vibrio</taxon>
    </lineage>
</organism>
<protein>
    <submittedName>
        <fullName evidence="1">Uncharacterized protein</fullName>
    </submittedName>
</protein>
<gene>
    <name evidence="1" type="ORF">FORC53_1341</name>
</gene>
<dbReference type="AlphaFoldDB" id="A0AAN1UBT4"/>
<evidence type="ECO:0000313" key="1">
    <source>
        <dbReference type="EMBL" id="AXX59680.1"/>
    </source>
</evidence>
<evidence type="ECO:0000313" key="2">
    <source>
        <dbReference type="Proteomes" id="UP000263418"/>
    </source>
</evidence>
<dbReference type="Proteomes" id="UP000263418">
    <property type="component" value="Chromosome 1"/>
</dbReference>
<dbReference type="EMBL" id="CP019290">
    <property type="protein sequence ID" value="AXX59680.1"/>
    <property type="molecule type" value="Genomic_DNA"/>
</dbReference>
<proteinExistence type="predicted"/>
<sequence>MLVGCLIGFQRWLAVNFIDPKCGKGKLIEAFVLVLNLQVYVSLPQKQLDR</sequence>
<reference evidence="1 2" key="1">
    <citation type="submission" date="2017-01" db="EMBL/GenBank/DDBJ databases">
        <title>Complete Genome Sequence of Vibrio vulnificus FORC_053.</title>
        <authorList>
            <consortium name="Food-borne Pathogen Omics Research Center"/>
            <person name="Chung H.Y."/>
            <person name="Na E.J."/>
            <person name="Song J.S."/>
            <person name="Kim H."/>
            <person name="Lee J.-H."/>
            <person name="Ryu S."/>
            <person name="Choi S.H."/>
        </authorList>
    </citation>
    <scope>NUCLEOTIDE SEQUENCE [LARGE SCALE GENOMIC DNA]</scope>
    <source>
        <strain evidence="1 2">FORC_053</strain>
    </source>
</reference>